<accession>A0A498ITQ8</accession>
<dbReference type="Proteomes" id="UP000290289">
    <property type="component" value="Chromosome 11"/>
</dbReference>
<feature type="region of interest" description="Disordered" evidence="1">
    <location>
        <begin position="68"/>
        <end position="89"/>
    </location>
</feature>
<gene>
    <name evidence="2" type="ORF">DVH24_033007</name>
</gene>
<feature type="compositionally biased region" description="Polar residues" evidence="1">
    <location>
        <begin position="22"/>
        <end position="44"/>
    </location>
</feature>
<dbReference type="STRING" id="3750.A0A498ITQ8"/>
<dbReference type="Pfam" id="PF12043">
    <property type="entry name" value="DUF3527"/>
    <property type="match status" value="2"/>
</dbReference>
<sequence length="941" mass="103151">MINHDIADTTMDGCRESRRNSNDQQSSGTSGSISCPTTASINQEEQSKSRKVSLSYADLHYEITKDVNCIPPNSTGNRQKQGIDRKKSEEEELVKYMSKLPSYLERGKNLQEKVLNVGVLDWGRLEKWQHRHKQMPYRSSRNSPSSSNTTSCFSTDESSTHSSRGHSCSPAQPRVHRPSLESHFIKSPIEGHSEVVDSFRKTAETFKDLKAGGSSTLNGLENFIGTDKSLCKNRPDMKVEQYMRKDSDPKSEPKKGVLRSGPHETAAHGELMKKSENLDKSYSESSERDIPEGCQKVVLLLPRDFPANKDSGVSNLSDSIKLLHQREAKATQGRFSDRPKEACHAELRTVLSNSCPFSSEAESQHSQVKQLGSTDATSIRLQSSVPSSATQSFKTGTSSSRGIKVEEKKTAVASTSSTISEPYKGLELKPSKAIAEKVRSTSPFRRFSIGVGKTGKSSSSKDCSDVQQLSSTSFSANLGSENTVTSTYTDTSDGDKSNATGRAKSSPLRRLLDPLLKPKVANCHHVVESSEKGSISKNKVRKSSEGRVDSLSEQPGKVKLGMTGCRTINVNESAMVKKSGSAAVQALLRVAVKNGQPLFTFAVENDINILAATMKKLNTSKNDDCSCIYTFFSFRDVKKKIGTWMHQGSKSKSHDYVRNVVAQMKVADSQFPNLVRLDGFSVREFVLFSVNLRQGDCQTSDFQPNDELAAAVVKIPKKINQQSTAVWHDRDNCSIFPAVGSDECLSRVRRHSYSGEAVDGKPFVGTQGLSSTTVILPSGTHSLPSNGGPSSLIERWSSGGSCDCGGWDLGCKLRIFDNQNQVSEKLTSHKVRHIPDRFELFSEGGIQENQPAFSLAPFKDGIYSVEFNPSLSVLQAFSICIAVLDSRNLCEFSGLRNSLQEKPFGETMLMQNDGLSAPNQMEGEVPARYASYPPLSPVGRV</sequence>
<dbReference type="PANTHER" id="PTHR31390:SF4">
    <property type="entry name" value="DUF3527 DOMAIN-CONTAINING PROTEIN"/>
    <property type="match status" value="1"/>
</dbReference>
<feature type="compositionally biased region" description="Polar residues" evidence="1">
    <location>
        <begin position="71"/>
        <end position="80"/>
    </location>
</feature>
<reference evidence="2 3" key="1">
    <citation type="submission" date="2018-10" db="EMBL/GenBank/DDBJ databases">
        <title>A high-quality apple genome assembly.</title>
        <authorList>
            <person name="Hu J."/>
        </authorList>
    </citation>
    <scope>NUCLEOTIDE SEQUENCE [LARGE SCALE GENOMIC DNA]</scope>
    <source>
        <strain evidence="3">cv. HFTH1</strain>
        <tissue evidence="2">Young leaf</tissue>
    </source>
</reference>
<organism evidence="2 3">
    <name type="scientific">Malus domestica</name>
    <name type="common">Apple</name>
    <name type="synonym">Pyrus malus</name>
    <dbReference type="NCBI Taxonomy" id="3750"/>
    <lineage>
        <taxon>Eukaryota</taxon>
        <taxon>Viridiplantae</taxon>
        <taxon>Streptophyta</taxon>
        <taxon>Embryophyta</taxon>
        <taxon>Tracheophyta</taxon>
        <taxon>Spermatophyta</taxon>
        <taxon>Magnoliopsida</taxon>
        <taxon>eudicotyledons</taxon>
        <taxon>Gunneridae</taxon>
        <taxon>Pentapetalae</taxon>
        <taxon>rosids</taxon>
        <taxon>fabids</taxon>
        <taxon>Rosales</taxon>
        <taxon>Rosaceae</taxon>
        <taxon>Amygdaloideae</taxon>
        <taxon>Maleae</taxon>
        <taxon>Malus</taxon>
    </lineage>
</organism>
<feature type="region of interest" description="Disordered" evidence="1">
    <location>
        <begin position="131"/>
        <end position="179"/>
    </location>
</feature>
<dbReference type="PANTHER" id="PTHR31390">
    <property type="entry name" value="EXPRESSED PROTEIN"/>
    <property type="match status" value="1"/>
</dbReference>
<evidence type="ECO:0000256" key="1">
    <source>
        <dbReference type="SAM" id="MobiDB-lite"/>
    </source>
</evidence>
<feature type="compositionally biased region" description="Low complexity" evidence="1">
    <location>
        <begin position="160"/>
        <end position="169"/>
    </location>
</feature>
<name>A0A498ITQ8_MALDO</name>
<dbReference type="InterPro" id="IPR021916">
    <property type="entry name" value="DUF3527"/>
</dbReference>
<dbReference type="AlphaFoldDB" id="A0A498ITQ8"/>
<protein>
    <recommendedName>
        <fullName evidence="4">DUF3527 domain protein</fullName>
    </recommendedName>
</protein>
<dbReference type="EMBL" id="RDQH01000337">
    <property type="protein sequence ID" value="RXH84723.1"/>
    <property type="molecule type" value="Genomic_DNA"/>
</dbReference>
<keyword evidence="3" id="KW-1185">Reference proteome</keyword>
<proteinExistence type="predicted"/>
<feature type="compositionally biased region" description="Low complexity" evidence="1">
    <location>
        <begin position="138"/>
        <end position="151"/>
    </location>
</feature>
<evidence type="ECO:0000313" key="3">
    <source>
        <dbReference type="Proteomes" id="UP000290289"/>
    </source>
</evidence>
<feature type="region of interest" description="Disordered" evidence="1">
    <location>
        <begin position="527"/>
        <end position="551"/>
    </location>
</feature>
<feature type="compositionally biased region" description="Polar residues" evidence="1">
    <location>
        <begin position="476"/>
        <end position="491"/>
    </location>
</feature>
<evidence type="ECO:0000313" key="2">
    <source>
        <dbReference type="EMBL" id="RXH84723.1"/>
    </source>
</evidence>
<feature type="region of interest" description="Disordered" evidence="1">
    <location>
        <begin position="1"/>
        <end position="50"/>
    </location>
</feature>
<feature type="region of interest" description="Disordered" evidence="1">
    <location>
        <begin position="366"/>
        <end position="419"/>
    </location>
</feature>
<evidence type="ECO:0008006" key="4">
    <source>
        <dbReference type="Google" id="ProtNLM"/>
    </source>
</evidence>
<comment type="caution">
    <text evidence="2">The sequence shown here is derived from an EMBL/GenBank/DDBJ whole genome shotgun (WGS) entry which is preliminary data.</text>
</comment>
<feature type="region of interest" description="Disordered" evidence="1">
    <location>
        <begin position="241"/>
        <end position="289"/>
    </location>
</feature>
<feature type="region of interest" description="Disordered" evidence="1">
    <location>
        <begin position="476"/>
        <end position="511"/>
    </location>
</feature>
<feature type="compositionally biased region" description="Polar residues" evidence="1">
    <location>
        <begin position="366"/>
        <end position="401"/>
    </location>
</feature>